<keyword evidence="8" id="KW-1185">Reference proteome</keyword>
<keyword evidence="1" id="KW-0238">DNA-binding</keyword>
<feature type="region of interest" description="Disordered" evidence="5">
    <location>
        <begin position="182"/>
        <end position="201"/>
    </location>
</feature>
<accession>A0ABR0X6A9</accession>
<dbReference type="EMBL" id="JABTTQ020000005">
    <property type="protein sequence ID" value="KAK6154893.1"/>
    <property type="molecule type" value="Genomic_DNA"/>
</dbReference>
<evidence type="ECO:0000256" key="1">
    <source>
        <dbReference type="ARBA" id="ARBA00023125"/>
    </source>
</evidence>
<evidence type="ECO:0000313" key="7">
    <source>
        <dbReference type="EMBL" id="KAK6154893.1"/>
    </source>
</evidence>
<feature type="compositionally biased region" description="Basic and acidic residues" evidence="5">
    <location>
        <begin position="581"/>
        <end position="591"/>
    </location>
</feature>
<feature type="domain" description="POX" evidence="6">
    <location>
        <begin position="312"/>
        <end position="460"/>
    </location>
</feature>
<dbReference type="Gene3D" id="1.10.10.60">
    <property type="entry name" value="Homeodomain-like"/>
    <property type="match status" value="1"/>
</dbReference>
<feature type="compositionally biased region" description="Basic and acidic residues" evidence="5">
    <location>
        <begin position="540"/>
        <end position="550"/>
    </location>
</feature>
<dbReference type="InterPro" id="IPR050224">
    <property type="entry name" value="TALE_homeobox"/>
</dbReference>
<dbReference type="Proteomes" id="UP001318860">
    <property type="component" value="Unassembled WGS sequence"/>
</dbReference>
<feature type="compositionally biased region" description="Low complexity" evidence="5">
    <location>
        <begin position="598"/>
        <end position="608"/>
    </location>
</feature>
<gene>
    <name evidence="7" type="ORF">DH2020_009141</name>
</gene>
<dbReference type="SMART" id="SM00574">
    <property type="entry name" value="POX"/>
    <property type="match status" value="1"/>
</dbReference>
<reference evidence="7 8" key="1">
    <citation type="journal article" date="2021" name="Comput. Struct. Biotechnol. J.">
        <title>De novo genome assembly of the potent medicinal plant Rehmannia glutinosa using nanopore technology.</title>
        <authorList>
            <person name="Ma L."/>
            <person name="Dong C."/>
            <person name="Song C."/>
            <person name="Wang X."/>
            <person name="Zheng X."/>
            <person name="Niu Y."/>
            <person name="Chen S."/>
            <person name="Feng W."/>
        </authorList>
    </citation>
    <scope>NUCLEOTIDE SEQUENCE [LARGE SCALE GENOMIC DNA]</scope>
    <source>
        <strain evidence="7">DH-2019</strain>
    </source>
</reference>
<evidence type="ECO:0000313" key="8">
    <source>
        <dbReference type="Proteomes" id="UP001318860"/>
    </source>
</evidence>
<feature type="region of interest" description="Disordered" evidence="5">
    <location>
        <begin position="539"/>
        <end position="613"/>
    </location>
</feature>
<dbReference type="PANTHER" id="PTHR11850">
    <property type="entry name" value="HOMEOBOX PROTEIN TRANSCRIPTION FACTORS"/>
    <property type="match status" value="1"/>
</dbReference>
<sequence>MGLIATPQNSLQFLDKQNLSISMSQDYHQGIFSFSNGFERSEQQQQQQHIAQQIRRDKLRGQGFEPPPPLIGIEEEQEPGPVYETAGMLSEMFNFPSGGGATATELLENQILQSYQNPRAAAAAPSAAPDWFSHRQGMLVGGDLGVSKNQATVVNDTAHTRQISSINADSAAAAMQLFLMNPQQQRSPSPSPVPQSTPSTLHMLLPNPSAPSTLHHALPGGGAFGNFTSWVNPNTGNENNPSHGVVEGQGLSLSLSSSLQHLEAAKAEELRMGEGNMLFFGGGGGSTPTVSYQFKSLGNHPVHAGMGSSSSYGTMNILRNSKYAKAAQELLEEFCSVGRGQFKKNQFRGPMNNKNGGNPSSGGGAGNSSSSSKDIPPNLSAADRLEHQRRKVKLLSMLDEAYGGELIRHGDGIRRGGAVHVSSTESNVSSFQVPQRRHRSAAKAQLRTVGRKRRRRVGCDERRNPTPENIGAKLKTTKGISSNGYDGTRSLETPKGIARKICQHFEGLAFRAFSAPVSNWFINARVRLWKPMVEEMYQQEAKDDSAHDDPSSDPAQTPTPNSAPATTTSATTAITTPPTAKRSEINAHENDPSFIAINNNNNNNNNNNTQSFSDNHTTNISIPANSFPATMEEADACRDNADIEATLIRFGASAGDVSLTLGLRHAGNLPEKSPFSYFIVGPKLSIVSSVAIKLNASRSAKALNSLSGRPKL</sequence>
<comment type="caution">
    <text evidence="7">The sequence shown here is derived from an EMBL/GenBank/DDBJ whole genome shotgun (WGS) entry which is preliminary data.</text>
</comment>
<feature type="compositionally biased region" description="Low complexity" evidence="5">
    <location>
        <begin position="349"/>
        <end position="358"/>
    </location>
</feature>
<evidence type="ECO:0000256" key="3">
    <source>
        <dbReference type="ARBA" id="ARBA00023163"/>
    </source>
</evidence>
<feature type="compositionally biased region" description="Low complexity" evidence="5">
    <location>
        <begin position="552"/>
        <end position="580"/>
    </location>
</feature>
<keyword evidence="3" id="KW-0804">Transcription</keyword>
<evidence type="ECO:0000256" key="5">
    <source>
        <dbReference type="SAM" id="MobiDB-lite"/>
    </source>
</evidence>
<protein>
    <recommendedName>
        <fullName evidence="6">POX domain-containing protein</fullName>
    </recommendedName>
</protein>
<keyword evidence="2" id="KW-0371">Homeobox</keyword>
<dbReference type="Pfam" id="PF07526">
    <property type="entry name" value="POX"/>
    <property type="match status" value="1"/>
</dbReference>
<evidence type="ECO:0000259" key="6">
    <source>
        <dbReference type="SMART" id="SM00574"/>
    </source>
</evidence>
<evidence type="ECO:0000256" key="2">
    <source>
        <dbReference type="ARBA" id="ARBA00023155"/>
    </source>
</evidence>
<proteinExistence type="predicted"/>
<evidence type="ECO:0000256" key="4">
    <source>
        <dbReference type="ARBA" id="ARBA00023242"/>
    </source>
</evidence>
<feature type="region of interest" description="Disordered" evidence="5">
    <location>
        <begin position="343"/>
        <end position="385"/>
    </location>
</feature>
<feature type="region of interest" description="Disordered" evidence="5">
    <location>
        <begin position="451"/>
        <end position="487"/>
    </location>
</feature>
<dbReference type="InterPro" id="IPR006563">
    <property type="entry name" value="POX_dom"/>
</dbReference>
<name>A0ABR0X6A9_REHGL</name>
<keyword evidence="4" id="KW-0539">Nucleus</keyword>
<organism evidence="7 8">
    <name type="scientific">Rehmannia glutinosa</name>
    <name type="common">Chinese foxglove</name>
    <dbReference type="NCBI Taxonomy" id="99300"/>
    <lineage>
        <taxon>Eukaryota</taxon>
        <taxon>Viridiplantae</taxon>
        <taxon>Streptophyta</taxon>
        <taxon>Embryophyta</taxon>
        <taxon>Tracheophyta</taxon>
        <taxon>Spermatophyta</taxon>
        <taxon>Magnoliopsida</taxon>
        <taxon>eudicotyledons</taxon>
        <taxon>Gunneridae</taxon>
        <taxon>Pentapetalae</taxon>
        <taxon>asterids</taxon>
        <taxon>lamiids</taxon>
        <taxon>Lamiales</taxon>
        <taxon>Orobanchaceae</taxon>
        <taxon>Rehmannieae</taxon>
        <taxon>Rehmannia</taxon>
    </lineage>
</organism>